<dbReference type="NCBIfam" id="TIGR03015">
    <property type="entry name" value="pepcterm_ATPase"/>
    <property type="match status" value="1"/>
</dbReference>
<dbReference type="Proteomes" id="UP001142810">
    <property type="component" value="Unassembled WGS sequence"/>
</dbReference>
<dbReference type="PANTHER" id="PTHR35894">
    <property type="entry name" value="GENERAL SECRETION PATHWAY PROTEIN A-RELATED"/>
    <property type="match status" value="1"/>
</dbReference>
<dbReference type="Pfam" id="PF13401">
    <property type="entry name" value="AAA_22"/>
    <property type="match status" value="1"/>
</dbReference>
<proteinExistence type="predicted"/>
<dbReference type="InterPro" id="IPR049945">
    <property type="entry name" value="AAA_22"/>
</dbReference>
<keyword evidence="4" id="KW-1185">Reference proteome</keyword>
<sequence>MYESYYGLDSKPFQLTPDPAFFFASKWHKRAMSYLQYGLSQAEGFIVITGDIGTGKTTIANSLLAEIEDDIVAAQIVTPKLSPDELVKMVAAKFDLEVAGLSKADILDVLEHFLYDLSKQGKRALLLVDEAQNLPLETIEELRMLSNFQQFGKPLLQSFLLGQEELQPILRAPNMEQFRQRIVASCHLAPMTEDETQHYIEFRMQHAGWQGHRLLSDKAFSHIYQFTRGVPRKINTLMDRILLYGFLEELEVLTEEAVNAVIDEVKDEMFVPHTPQFEEPEEQQESQGANSANEGAFKPTQKVLTPNGNEIKEVEYYKGMLSELVDALDDAISHKIKLTQYIDKLLKKKYRTYVRLKGDED</sequence>
<evidence type="ECO:0000256" key="1">
    <source>
        <dbReference type="SAM" id="MobiDB-lite"/>
    </source>
</evidence>
<reference evidence="3" key="1">
    <citation type="submission" date="2022-11" db="EMBL/GenBank/DDBJ databases">
        <title>Alteromonas sp. nov., isolated from sea water of the Qingdao.</title>
        <authorList>
            <person name="Wang Q."/>
        </authorList>
    </citation>
    <scope>NUCLEOTIDE SEQUENCE</scope>
    <source>
        <strain evidence="3">ASW11-7</strain>
    </source>
</reference>
<protein>
    <submittedName>
        <fullName evidence="3">XrtA-associated ATPase</fullName>
    </submittedName>
</protein>
<dbReference type="EMBL" id="JAPFRD010000002">
    <property type="protein sequence ID" value="MCW8107241.1"/>
    <property type="molecule type" value="Genomic_DNA"/>
</dbReference>
<dbReference type="InterPro" id="IPR003593">
    <property type="entry name" value="AAA+_ATPase"/>
</dbReference>
<evidence type="ECO:0000313" key="4">
    <source>
        <dbReference type="Proteomes" id="UP001142810"/>
    </source>
</evidence>
<comment type="caution">
    <text evidence="3">The sequence shown here is derived from an EMBL/GenBank/DDBJ whole genome shotgun (WGS) entry which is preliminary data.</text>
</comment>
<gene>
    <name evidence="3" type="ORF">OPS25_01820</name>
</gene>
<dbReference type="InterPro" id="IPR052026">
    <property type="entry name" value="ExeA_AAA_ATPase_DNA-bind"/>
</dbReference>
<dbReference type="InterPro" id="IPR017466">
    <property type="entry name" value="XrtA-assoc_ATPase-like"/>
</dbReference>
<dbReference type="Gene3D" id="3.40.50.300">
    <property type="entry name" value="P-loop containing nucleotide triphosphate hydrolases"/>
    <property type="match status" value="1"/>
</dbReference>
<dbReference type="InterPro" id="IPR027417">
    <property type="entry name" value="P-loop_NTPase"/>
</dbReference>
<dbReference type="SUPFAM" id="SSF52540">
    <property type="entry name" value="P-loop containing nucleoside triphosphate hydrolases"/>
    <property type="match status" value="1"/>
</dbReference>
<dbReference type="PANTHER" id="PTHR35894:SF1">
    <property type="entry name" value="PHOSPHORIBULOKINASE _ URIDINE KINASE FAMILY"/>
    <property type="match status" value="1"/>
</dbReference>
<evidence type="ECO:0000259" key="2">
    <source>
        <dbReference type="SMART" id="SM00382"/>
    </source>
</evidence>
<dbReference type="RefSeq" id="WP_265615939.1">
    <property type="nucleotide sequence ID" value="NZ_JAPFRD010000002.1"/>
</dbReference>
<feature type="domain" description="AAA+ ATPase" evidence="2">
    <location>
        <begin position="42"/>
        <end position="230"/>
    </location>
</feature>
<dbReference type="SMART" id="SM00382">
    <property type="entry name" value="AAA"/>
    <property type="match status" value="1"/>
</dbReference>
<name>A0ABT3P388_9ALTE</name>
<accession>A0ABT3P388</accession>
<organism evidence="3 4">
    <name type="scientific">Alteromonas aquimaris</name>
    <dbReference type="NCBI Taxonomy" id="2998417"/>
    <lineage>
        <taxon>Bacteria</taxon>
        <taxon>Pseudomonadati</taxon>
        <taxon>Pseudomonadota</taxon>
        <taxon>Gammaproteobacteria</taxon>
        <taxon>Alteromonadales</taxon>
        <taxon>Alteromonadaceae</taxon>
        <taxon>Alteromonas/Salinimonas group</taxon>
        <taxon>Alteromonas</taxon>
    </lineage>
</organism>
<feature type="region of interest" description="Disordered" evidence="1">
    <location>
        <begin position="277"/>
        <end position="304"/>
    </location>
</feature>
<evidence type="ECO:0000313" key="3">
    <source>
        <dbReference type="EMBL" id="MCW8107241.1"/>
    </source>
</evidence>